<feature type="domain" description="Glycosyl hydrolase family 98 putative carbohydrate-binding module" evidence="3">
    <location>
        <begin position="526"/>
        <end position="680"/>
    </location>
</feature>
<dbReference type="InterPro" id="IPR011041">
    <property type="entry name" value="Quinoprot_gluc/sorb_DH_b-prop"/>
</dbReference>
<accession>A0AAV8V1P1</accession>
<feature type="signal peptide" evidence="2">
    <location>
        <begin position="1"/>
        <end position="20"/>
    </location>
</feature>
<keyword evidence="1 2" id="KW-0732">Signal</keyword>
<evidence type="ECO:0000256" key="1">
    <source>
        <dbReference type="ARBA" id="ARBA00022729"/>
    </source>
</evidence>
<name>A0AAV8V1P1_9RHOD</name>
<dbReference type="Pfam" id="PF13205">
    <property type="entry name" value="Big_5"/>
    <property type="match status" value="2"/>
</dbReference>
<dbReference type="InterPro" id="IPR013222">
    <property type="entry name" value="Glyco_hyd_98_carb-bd"/>
</dbReference>
<dbReference type="InterPro" id="IPR012938">
    <property type="entry name" value="Glc/Sorbosone_DH"/>
</dbReference>
<dbReference type="Proteomes" id="UP001157974">
    <property type="component" value="Unassembled WGS sequence"/>
</dbReference>
<proteinExistence type="predicted"/>
<dbReference type="InterPro" id="IPR038637">
    <property type="entry name" value="NPCBM_sf"/>
</dbReference>
<dbReference type="PANTHER" id="PTHR19328:SF13">
    <property type="entry name" value="HIPL1 PROTEIN"/>
    <property type="match status" value="1"/>
</dbReference>
<dbReference type="InterPro" id="IPR032812">
    <property type="entry name" value="SbsA_Ig"/>
</dbReference>
<dbReference type="InterPro" id="IPR014755">
    <property type="entry name" value="Cu-Rt/internalin_Ig-like"/>
</dbReference>
<dbReference type="SMART" id="SM00776">
    <property type="entry name" value="NPCBM"/>
    <property type="match status" value="1"/>
</dbReference>
<dbReference type="SUPFAM" id="SSF49785">
    <property type="entry name" value="Galactose-binding domain-like"/>
    <property type="match status" value="1"/>
</dbReference>
<evidence type="ECO:0000259" key="3">
    <source>
        <dbReference type="SMART" id="SM00776"/>
    </source>
</evidence>
<dbReference type="InterPro" id="IPR011042">
    <property type="entry name" value="6-blade_b-propeller_TolB-like"/>
</dbReference>
<feature type="chain" id="PRO_5043698355" description="Glycosyl hydrolase family 98 putative carbohydrate-binding module domain-containing protein" evidence="2">
    <location>
        <begin position="21"/>
        <end position="1095"/>
    </location>
</feature>
<dbReference type="InterPro" id="IPR008979">
    <property type="entry name" value="Galactose-bd-like_sf"/>
</dbReference>
<reference evidence="4 5" key="1">
    <citation type="journal article" date="2023" name="Nat. Commun.">
        <title>Origin of minicircular mitochondrial genomes in red algae.</title>
        <authorList>
            <person name="Lee Y."/>
            <person name="Cho C.H."/>
            <person name="Lee Y.M."/>
            <person name="Park S.I."/>
            <person name="Yang J.H."/>
            <person name="West J.A."/>
            <person name="Bhattacharya D."/>
            <person name="Yoon H.S."/>
        </authorList>
    </citation>
    <scope>NUCLEOTIDE SEQUENCE [LARGE SCALE GENOMIC DNA]</scope>
    <source>
        <strain evidence="4 5">CCMP1338</strain>
        <tissue evidence="4">Whole cell</tissue>
    </source>
</reference>
<dbReference type="Gene3D" id="2.60.40.1220">
    <property type="match status" value="2"/>
</dbReference>
<evidence type="ECO:0000256" key="2">
    <source>
        <dbReference type="SAM" id="SignalP"/>
    </source>
</evidence>
<comment type="caution">
    <text evidence="4">The sequence shown here is derived from an EMBL/GenBank/DDBJ whole genome shotgun (WGS) entry which is preliminary data.</text>
</comment>
<dbReference type="PANTHER" id="PTHR19328">
    <property type="entry name" value="HEDGEHOG-INTERACTING PROTEIN"/>
    <property type="match status" value="1"/>
</dbReference>
<dbReference type="Gene3D" id="2.120.10.30">
    <property type="entry name" value="TolB, C-terminal domain"/>
    <property type="match status" value="1"/>
</dbReference>
<evidence type="ECO:0000313" key="5">
    <source>
        <dbReference type="Proteomes" id="UP001157974"/>
    </source>
</evidence>
<dbReference type="Gene3D" id="2.60.120.1060">
    <property type="entry name" value="NPCBM/NEW2 domain"/>
    <property type="match status" value="1"/>
</dbReference>
<dbReference type="AlphaFoldDB" id="A0AAV8V1P1"/>
<dbReference type="Pfam" id="PF07995">
    <property type="entry name" value="GSDH"/>
    <property type="match status" value="1"/>
</dbReference>
<keyword evidence="5" id="KW-1185">Reference proteome</keyword>
<gene>
    <name evidence="4" type="ORF">NDN08_005344</name>
</gene>
<dbReference type="EMBL" id="JAMWBK010000001">
    <property type="protein sequence ID" value="KAJ8908639.1"/>
    <property type="molecule type" value="Genomic_DNA"/>
</dbReference>
<evidence type="ECO:0000313" key="4">
    <source>
        <dbReference type="EMBL" id="KAJ8908639.1"/>
    </source>
</evidence>
<organism evidence="4 5">
    <name type="scientific">Rhodosorus marinus</name>
    <dbReference type="NCBI Taxonomy" id="101924"/>
    <lineage>
        <taxon>Eukaryota</taxon>
        <taxon>Rhodophyta</taxon>
        <taxon>Stylonematophyceae</taxon>
        <taxon>Stylonematales</taxon>
        <taxon>Stylonemataceae</taxon>
        <taxon>Rhodosorus</taxon>
    </lineage>
</organism>
<dbReference type="Pfam" id="PF08305">
    <property type="entry name" value="NPCBM"/>
    <property type="match status" value="1"/>
</dbReference>
<protein>
    <recommendedName>
        <fullName evidence="3">Glycosyl hydrolase family 98 putative carbohydrate-binding module domain-containing protein</fullName>
    </recommendedName>
</protein>
<dbReference type="SUPFAM" id="SSF50952">
    <property type="entry name" value="Soluble quinoprotein glucose dehydrogenase"/>
    <property type="match status" value="1"/>
</dbReference>
<sequence>MGKIVRFWAALAILAGLTRGLVFDAEDLVSTVAVEGDFQSILDLDWIPGDVSRLVLCEKRGLVWLVIDGALQSKPLLDISDEIVNFGARGLTACMVDVDFENHPYFYVSYVDNRLAKTDFRTGTKGAIIAKYEVNSDLSEAVNPVILMGSQAPPASGCSDPHIAKRDNICLEDRSHNMGGLVMSPDGRIFVGIGDAASVSQFTELQIRAQNLDYKTGKVHCITRTGVACADNPFIRNGNRTTNRATVWNFGVRNPFRMGWDPVLQIPLIANVGMAAWESIWPGYPGFNYAWPCREAQRTNLKATSYEICEQMKRGDIEVDSDRSLWDYSHELGAAATGVVRLHSDKWPAQLRNKIAVADYTNSWVKLIEVDKNGLIGSHVDFISEAGGPVQLKEGPDGWLYMVSILTQQVIRIEYRVNTSRPEVVRVDPPPSFRKSELTSEISVKFSKNIDFSTVRKESMRIVKTSTLTRVPVEYSWRRATNTVTARPLEILESNMRYKLTVTTEITDTAGRKLQSDFTSFFRTGTGFALQVSGLEWISSTNGNSEYRVFRDKQFPTFAIDVPPLRIRGTIFEDGIAMIASGSVEVEVPRGCTRLQTYAGVDDVVQLFDSPGIFFFVRKRTSNGVRTLHRNDLPVLRTDRPLFIDVDVTGANSVILETVKPNATTRNNAIATWGSPKFRCGGYDDDKASVASIMPTGVIGIRASVTVNFSESMDIASTTAATQMLLPIALGGYIIGFKTEFSRDQKTMILTPNQPLDYDTEYTLTVKETAMDLAGNGLKNTVVRTFKTEAVDLSGDVFQLVDVKTQAIRNPQNVVIWREGHEMRIEAGTDVDYLVPGKCGLLNLSVTSKWGPVWVSVRDSAGDRICGTGRIPENKSVDLSCDISAQAWIRLVIRGSGRAHIYRSTIDCRSGSLNPRCEFGDEIPNEFRIGDVVRFSAKCYDYKGALINRRALFWIVSLIHCQTICHRHEELTEEGVSGGIYEVPDHGDFFFLEIQVFAESDGKRGASTVQIRPSTASVTVTTMPPGLTVSSDSLSGPSPLRSITVVGSNFTINAVERGRGKRFAFWDDDKKLGPARSLLFNTKGSRTYNAVYHDG</sequence>